<reference evidence="5 6" key="1">
    <citation type="submission" date="2021-03" db="EMBL/GenBank/DDBJ databases">
        <authorList>
            <person name="So Y."/>
        </authorList>
    </citation>
    <scope>NUCLEOTIDE SEQUENCE [LARGE SCALE GENOMIC DNA]</scope>
    <source>
        <strain evidence="5 6">PWR1</strain>
    </source>
</reference>
<dbReference type="GO" id="GO:0016757">
    <property type="term" value="F:glycosyltransferase activity"/>
    <property type="evidence" value="ECO:0007669"/>
    <property type="project" value="UniProtKB-KW"/>
</dbReference>
<evidence type="ECO:0000256" key="3">
    <source>
        <dbReference type="ARBA" id="ARBA00022679"/>
    </source>
</evidence>
<protein>
    <submittedName>
        <fullName evidence="5">Glycosyltransferase</fullName>
        <ecNumber evidence="5">2.4.-.-</ecNumber>
    </submittedName>
</protein>
<dbReference type="SUPFAM" id="SSF53448">
    <property type="entry name" value="Nucleotide-diphospho-sugar transferases"/>
    <property type="match status" value="1"/>
</dbReference>
<name>A0ABS4AYG1_9PROT</name>
<evidence type="ECO:0000256" key="1">
    <source>
        <dbReference type="ARBA" id="ARBA00006739"/>
    </source>
</evidence>
<dbReference type="PANTHER" id="PTHR43179:SF12">
    <property type="entry name" value="GALACTOFURANOSYLTRANSFERASE GLFT2"/>
    <property type="match status" value="1"/>
</dbReference>
<comment type="similarity">
    <text evidence="1">Belongs to the glycosyltransferase 2 family.</text>
</comment>
<evidence type="ECO:0000256" key="2">
    <source>
        <dbReference type="ARBA" id="ARBA00022676"/>
    </source>
</evidence>
<comment type="caution">
    <text evidence="5">The sequence shown here is derived from an EMBL/GenBank/DDBJ whole genome shotgun (WGS) entry which is preliminary data.</text>
</comment>
<evidence type="ECO:0000313" key="6">
    <source>
        <dbReference type="Proteomes" id="UP000680815"/>
    </source>
</evidence>
<evidence type="ECO:0000259" key="4">
    <source>
        <dbReference type="Pfam" id="PF00535"/>
    </source>
</evidence>
<organism evidence="5 6">
    <name type="scientific">Roseomonas nitratireducens</name>
    <dbReference type="NCBI Taxonomy" id="2820810"/>
    <lineage>
        <taxon>Bacteria</taxon>
        <taxon>Pseudomonadati</taxon>
        <taxon>Pseudomonadota</taxon>
        <taxon>Alphaproteobacteria</taxon>
        <taxon>Acetobacterales</taxon>
        <taxon>Roseomonadaceae</taxon>
        <taxon>Roseomonas</taxon>
    </lineage>
</organism>
<dbReference type="InterPro" id="IPR001173">
    <property type="entry name" value="Glyco_trans_2-like"/>
</dbReference>
<dbReference type="RefSeq" id="WP_209353814.1">
    <property type="nucleotide sequence ID" value="NZ_JAGIYZ010000028.1"/>
</dbReference>
<dbReference type="Proteomes" id="UP000680815">
    <property type="component" value="Unassembled WGS sequence"/>
</dbReference>
<dbReference type="EMBL" id="JAGIYZ010000028">
    <property type="protein sequence ID" value="MBP0466413.1"/>
    <property type="molecule type" value="Genomic_DNA"/>
</dbReference>
<proteinExistence type="inferred from homology"/>
<gene>
    <name evidence="5" type="ORF">J5Y09_20970</name>
</gene>
<accession>A0ABS4AYG1</accession>
<dbReference type="InterPro" id="IPR029044">
    <property type="entry name" value="Nucleotide-diphossugar_trans"/>
</dbReference>
<keyword evidence="3 5" id="KW-0808">Transferase</keyword>
<evidence type="ECO:0000313" key="5">
    <source>
        <dbReference type="EMBL" id="MBP0466413.1"/>
    </source>
</evidence>
<dbReference type="Pfam" id="PF00535">
    <property type="entry name" value="Glycos_transf_2"/>
    <property type="match status" value="1"/>
</dbReference>
<dbReference type="PANTHER" id="PTHR43179">
    <property type="entry name" value="RHAMNOSYLTRANSFERASE WBBL"/>
    <property type="match status" value="1"/>
</dbReference>
<dbReference type="EC" id="2.4.-.-" evidence="5"/>
<dbReference type="CDD" id="cd00761">
    <property type="entry name" value="Glyco_tranf_GTA_type"/>
    <property type="match status" value="1"/>
</dbReference>
<dbReference type="Gene3D" id="3.90.550.10">
    <property type="entry name" value="Spore Coat Polysaccharide Biosynthesis Protein SpsA, Chain A"/>
    <property type="match status" value="1"/>
</dbReference>
<keyword evidence="2 5" id="KW-0328">Glycosyltransferase</keyword>
<feature type="domain" description="Glycosyltransferase 2-like" evidence="4">
    <location>
        <begin position="8"/>
        <end position="124"/>
    </location>
</feature>
<keyword evidence="6" id="KW-1185">Reference proteome</keyword>
<sequence length="345" mass="36923">MSAPVLFVVPAFNRAADLPRTLGAIAAQDWPAGAASILLVDNGSTDGTRDAVASLAARLPLRIAYRRKAPEGPAAARNLGLAAAPTDGFVAFVDSDVELDRGWTRATVAAMQADPLLAMVGGRVLFAHRPDVLNAYGGAISRLGLAWDLEEGAPVATAEAPRDVAWANASALLCRPWPLVEAGGFDADFFYAYEEPDLALRLALAGHRCRVVPDATAFHHVGAAVGPSHPDIVFHAVKNRLRMGLKAFGARRLAWWVPAAILHALADASLHAPRGARWRGLAWNLRHLPKTLDARRKAQALRRLPDEEAFRHVAPGWFPPTRLAGLRRRPVEGLARGAAADDRAA</sequence>